<organism evidence="4 5">
    <name type="scientific">Paracoccus homiensis</name>
    <dbReference type="NCBI Taxonomy" id="364199"/>
    <lineage>
        <taxon>Bacteria</taxon>
        <taxon>Pseudomonadati</taxon>
        <taxon>Pseudomonadota</taxon>
        <taxon>Alphaproteobacteria</taxon>
        <taxon>Rhodobacterales</taxon>
        <taxon>Paracoccaceae</taxon>
        <taxon>Paracoccus</taxon>
    </lineage>
</organism>
<dbReference type="STRING" id="364199.SAMN04489858_10399"/>
<feature type="transmembrane region" description="Helical" evidence="3">
    <location>
        <begin position="150"/>
        <end position="172"/>
    </location>
</feature>
<name>A0A1I0BZJ2_9RHOB</name>
<dbReference type="GO" id="GO:0005886">
    <property type="term" value="C:plasma membrane"/>
    <property type="evidence" value="ECO:0007669"/>
    <property type="project" value="UniProtKB-SubCell"/>
</dbReference>
<keyword evidence="3" id="KW-0812">Transmembrane</keyword>
<protein>
    <recommendedName>
        <fullName evidence="2">Biotin transporter</fullName>
    </recommendedName>
</protein>
<keyword evidence="5" id="KW-1185">Reference proteome</keyword>
<dbReference type="GO" id="GO:0015225">
    <property type="term" value="F:biotin transmembrane transporter activity"/>
    <property type="evidence" value="ECO:0007669"/>
    <property type="project" value="UniProtKB-UniRule"/>
</dbReference>
<dbReference type="OrthoDB" id="9803495at2"/>
<sequence>MQQLTTFDNRAMTRNAGLVLAGVALLTLSAKVQVPFWPVPMTLQTMAVMLIATVMGPRVAVASFLAYLGAGMTGLPVFAGSPERGIGLAYAMGPTGGFLIGMLLMSAVTGVLAHGRGLLGRAGGMLVGIAVVYAAGLAWLSAFVPADKLIAVGFAPFILGDLVKAAAATLLIEAAGRLRKTKG</sequence>
<dbReference type="PIRSF" id="PIRSF016661">
    <property type="entry name" value="BioY"/>
    <property type="match status" value="1"/>
</dbReference>
<evidence type="ECO:0000256" key="3">
    <source>
        <dbReference type="SAM" id="Phobius"/>
    </source>
</evidence>
<feature type="transmembrane region" description="Helical" evidence="3">
    <location>
        <begin position="88"/>
        <end position="113"/>
    </location>
</feature>
<evidence type="ECO:0000256" key="1">
    <source>
        <dbReference type="ARBA" id="ARBA00010692"/>
    </source>
</evidence>
<evidence type="ECO:0000313" key="5">
    <source>
        <dbReference type="Proteomes" id="UP000199180"/>
    </source>
</evidence>
<feature type="transmembrane region" description="Helical" evidence="3">
    <location>
        <begin position="16"/>
        <end position="34"/>
    </location>
</feature>
<accession>A0A1I0BZJ2</accession>
<keyword evidence="2" id="KW-0813">Transport</keyword>
<feature type="transmembrane region" description="Helical" evidence="3">
    <location>
        <begin position="125"/>
        <end position="144"/>
    </location>
</feature>
<dbReference type="RefSeq" id="WP_090733026.1">
    <property type="nucleotide sequence ID" value="NZ_CP177219.1"/>
</dbReference>
<evidence type="ECO:0000256" key="2">
    <source>
        <dbReference type="PIRNR" id="PIRNR016661"/>
    </source>
</evidence>
<dbReference type="AlphaFoldDB" id="A0A1I0BZJ2"/>
<reference evidence="4 5" key="1">
    <citation type="submission" date="2016-10" db="EMBL/GenBank/DDBJ databases">
        <authorList>
            <person name="de Groot N.N."/>
        </authorList>
    </citation>
    <scope>NUCLEOTIDE SEQUENCE [LARGE SCALE GENOMIC DNA]</scope>
    <source>
        <strain evidence="4 5">DSM 17862</strain>
    </source>
</reference>
<comment type="subcellular location">
    <subcellularLocation>
        <location evidence="2">Cell membrane</location>
        <topology evidence="2">Multi-pass membrane protein</topology>
    </subcellularLocation>
</comment>
<comment type="similarity">
    <text evidence="1 2">Belongs to the BioY family.</text>
</comment>
<dbReference type="InterPro" id="IPR003784">
    <property type="entry name" value="BioY"/>
</dbReference>
<evidence type="ECO:0000313" key="4">
    <source>
        <dbReference type="EMBL" id="SET11989.1"/>
    </source>
</evidence>
<gene>
    <name evidence="4" type="ORF">SAMN04489858_10399</name>
</gene>
<proteinExistence type="inferred from homology"/>
<keyword evidence="2 3" id="KW-0472">Membrane</keyword>
<dbReference type="PANTHER" id="PTHR34295">
    <property type="entry name" value="BIOTIN TRANSPORTER BIOY"/>
    <property type="match status" value="1"/>
</dbReference>
<dbReference type="EMBL" id="FOHO01000003">
    <property type="protein sequence ID" value="SET11989.1"/>
    <property type="molecule type" value="Genomic_DNA"/>
</dbReference>
<dbReference type="Gene3D" id="1.10.1760.20">
    <property type="match status" value="1"/>
</dbReference>
<dbReference type="Proteomes" id="UP000199180">
    <property type="component" value="Unassembled WGS sequence"/>
</dbReference>
<keyword evidence="3" id="KW-1133">Transmembrane helix</keyword>
<dbReference type="PANTHER" id="PTHR34295:SF1">
    <property type="entry name" value="BIOTIN TRANSPORTER BIOY"/>
    <property type="match status" value="1"/>
</dbReference>
<keyword evidence="2" id="KW-1003">Cell membrane</keyword>
<dbReference type="Pfam" id="PF02632">
    <property type="entry name" value="BioY"/>
    <property type="match status" value="1"/>
</dbReference>